<evidence type="ECO:0000313" key="14">
    <source>
        <dbReference type="Proteomes" id="UP001596512"/>
    </source>
</evidence>
<dbReference type="EMBL" id="JBHTEY010000004">
    <property type="protein sequence ID" value="MFC7616242.1"/>
    <property type="molecule type" value="Genomic_DNA"/>
</dbReference>
<dbReference type="Gene3D" id="1.10.1040.50">
    <property type="match status" value="1"/>
</dbReference>
<dbReference type="InterPro" id="IPR006176">
    <property type="entry name" value="3-OHacyl-CoA_DH_NAD-bd"/>
</dbReference>
<sequence>MTTIAWDRDADGVVTLTIDDPASGANTLTEAYVAELGTVVDRLEAERDAITGVVITSGKKTFFAGADLTAIRSAGPEQARELFDAATRVKRDLRRLELLGRPVVAAINGAALGGGLELALACHHRIAADAPGSRIGLPEVALGVLPGAGGVVRTVRMLGIQDALMKVLLTGARMRPAQAKSTGLVDDVVASVEDLLPAAKAWIRANPDAHTQPWDRPGHRIPGGTPSTRAFAMNLPAFPANLRKRLKGQDMPAPRAILAAAVEGAQVDFDTACLIETRWFVSLVTGPTAKNMIEAFFFDLQAVQGGHARPEGIAGREVRKVGVIGAGMMGAGIAYVTAKAGIDVVLKDVSLDAARRGKAYSEDLEAKALAKGRTTEERSAALLARITPTADTADLAGVDFLVEAVFEDTALKHRVFDEVQHVVEPDAVLGSNTSTLPITGLATAVARPEDFIGVHFFSPVEKMDPVEVVRGEKTSDETLARAIDYVLAIGKYPIVVNDGRGFFTTRVFSTYLTEAVQMLSEGVDPATVEQAAAQAGYPASPLQLADELSLGTMRKIMKETVDAAREEGSALPETVVTAAGAIATLMDEHGRTGKQGGGGFYDYADGERGLLWPGLRTVFRTNPESPVPFPDLMDRFLFVQAVEAGKAFAEGVISSDADANIGSIFGFGFPPRTGGVRRFATAYPGGAEAFRARAADLAHRYGPRFEVRS</sequence>
<dbReference type="Pfam" id="PF00378">
    <property type="entry name" value="ECH_1"/>
    <property type="match status" value="1"/>
</dbReference>
<feature type="domain" description="3-hydroxyacyl-CoA dehydrogenase C-terminal" evidence="11">
    <location>
        <begin position="501"/>
        <end position="603"/>
    </location>
</feature>
<organism evidence="13 14">
    <name type="scientific">Actinokineospora soli</name>
    <dbReference type="NCBI Taxonomy" id="1048753"/>
    <lineage>
        <taxon>Bacteria</taxon>
        <taxon>Bacillati</taxon>
        <taxon>Actinomycetota</taxon>
        <taxon>Actinomycetes</taxon>
        <taxon>Pseudonocardiales</taxon>
        <taxon>Pseudonocardiaceae</taxon>
        <taxon>Actinokineospora</taxon>
    </lineage>
</organism>
<keyword evidence="5" id="KW-0560">Oxidoreductase</keyword>
<dbReference type="InterPro" id="IPR001753">
    <property type="entry name" value="Enoyl-CoA_hydra/iso"/>
</dbReference>
<dbReference type="SUPFAM" id="SSF51735">
    <property type="entry name" value="NAD(P)-binding Rossmann-fold domains"/>
    <property type="match status" value="1"/>
</dbReference>
<evidence type="ECO:0000256" key="10">
    <source>
        <dbReference type="ARBA" id="ARBA00049556"/>
    </source>
</evidence>
<dbReference type="SUPFAM" id="SSF48179">
    <property type="entry name" value="6-phosphogluconate dehydrogenase C-terminal domain-like"/>
    <property type="match status" value="2"/>
</dbReference>
<keyword evidence="14" id="KW-1185">Reference proteome</keyword>
<evidence type="ECO:0000256" key="8">
    <source>
        <dbReference type="ARBA" id="ARBA00023239"/>
    </source>
</evidence>
<evidence type="ECO:0000256" key="3">
    <source>
        <dbReference type="ARBA" id="ARBA00022832"/>
    </source>
</evidence>
<dbReference type="Gene3D" id="3.90.226.10">
    <property type="entry name" value="2-enoyl-CoA Hydratase, Chain A, domain 1"/>
    <property type="match status" value="1"/>
</dbReference>
<dbReference type="Gene3D" id="3.40.50.720">
    <property type="entry name" value="NAD(P)-binding Rossmann-like Domain"/>
    <property type="match status" value="1"/>
</dbReference>
<keyword evidence="9" id="KW-0511">Multifunctional enzyme</keyword>
<feature type="domain" description="3-hydroxyacyl-CoA dehydrogenase NAD binding" evidence="12">
    <location>
        <begin position="320"/>
        <end position="498"/>
    </location>
</feature>
<dbReference type="Pfam" id="PF00725">
    <property type="entry name" value="3HCDH"/>
    <property type="match status" value="1"/>
</dbReference>
<keyword evidence="6" id="KW-0520">NAD</keyword>
<gene>
    <name evidence="13" type="ORF">ACFQV2_24960</name>
</gene>
<evidence type="ECO:0000256" key="4">
    <source>
        <dbReference type="ARBA" id="ARBA00022963"/>
    </source>
</evidence>
<dbReference type="PANTHER" id="PTHR43612:SF3">
    <property type="entry name" value="TRIFUNCTIONAL ENZYME SUBUNIT ALPHA, MITOCHONDRIAL"/>
    <property type="match status" value="1"/>
</dbReference>
<dbReference type="InterPro" id="IPR006108">
    <property type="entry name" value="3HC_DH_C"/>
</dbReference>
<keyword evidence="3" id="KW-0276">Fatty acid metabolism</keyword>
<keyword evidence="7" id="KW-0443">Lipid metabolism</keyword>
<evidence type="ECO:0000256" key="7">
    <source>
        <dbReference type="ARBA" id="ARBA00023098"/>
    </source>
</evidence>
<comment type="similarity">
    <text evidence="2">In the central section; belongs to the 3-hydroxyacyl-CoA dehydrogenase family.</text>
</comment>
<dbReference type="Pfam" id="PF02737">
    <property type="entry name" value="3HCDH_N"/>
    <property type="match status" value="1"/>
</dbReference>
<evidence type="ECO:0000256" key="9">
    <source>
        <dbReference type="ARBA" id="ARBA00023268"/>
    </source>
</evidence>
<evidence type="ECO:0000256" key="1">
    <source>
        <dbReference type="ARBA" id="ARBA00005005"/>
    </source>
</evidence>
<evidence type="ECO:0000259" key="11">
    <source>
        <dbReference type="Pfam" id="PF00725"/>
    </source>
</evidence>
<evidence type="ECO:0000313" key="13">
    <source>
        <dbReference type="EMBL" id="MFC7616242.1"/>
    </source>
</evidence>
<evidence type="ECO:0000259" key="12">
    <source>
        <dbReference type="Pfam" id="PF02737"/>
    </source>
</evidence>
<name>A0ABW2TR18_9PSEU</name>
<reference evidence="14" key="1">
    <citation type="journal article" date="2019" name="Int. J. Syst. Evol. Microbiol.">
        <title>The Global Catalogue of Microorganisms (GCM) 10K type strain sequencing project: providing services to taxonomists for standard genome sequencing and annotation.</title>
        <authorList>
            <consortium name="The Broad Institute Genomics Platform"/>
            <consortium name="The Broad Institute Genome Sequencing Center for Infectious Disease"/>
            <person name="Wu L."/>
            <person name="Ma J."/>
        </authorList>
    </citation>
    <scope>NUCLEOTIDE SEQUENCE [LARGE SCALE GENOMIC DNA]</scope>
    <source>
        <strain evidence="14">JCM 17695</strain>
    </source>
</reference>
<comment type="caution">
    <text evidence="13">The sequence shown here is derived from an EMBL/GenBank/DDBJ whole genome shotgun (WGS) entry which is preliminary data.</text>
</comment>
<keyword evidence="4" id="KW-0442">Lipid degradation</keyword>
<evidence type="ECO:0000256" key="5">
    <source>
        <dbReference type="ARBA" id="ARBA00023002"/>
    </source>
</evidence>
<dbReference type="SUPFAM" id="SSF52096">
    <property type="entry name" value="ClpP/crotonase"/>
    <property type="match status" value="1"/>
</dbReference>
<comment type="pathway">
    <text evidence="1">Lipid metabolism; fatty acid beta-oxidation.</text>
</comment>
<evidence type="ECO:0000256" key="2">
    <source>
        <dbReference type="ARBA" id="ARBA00007005"/>
    </source>
</evidence>
<comment type="catalytic activity">
    <reaction evidence="10">
        <text>a (3S)-3-hydroxyacyl-CoA + NAD(+) = a 3-oxoacyl-CoA + NADH + H(+)</text>
        <dbReference type="Rhea" id="RHEA:22432"/>
        <dbReference type="ChEBI" id="CHEBI:15378"/>
        <dbReference type="ChEBI" id="CHEBI:57318"/>
        <dbReference type="ChEBI" id="CHEBI:57540"/>
        <dbReference type="ChEBI" id="CHEBI:57945"/>
        <dbReference type="ChEBI" id="CHEBI:90726"/>
        <dbReference type="EC" id="1.1.1.35"/>
    </reaction>
</comment>
<proteinExistence type="inferred from homology"/>
<keyword evidence="8" id="KW-0456">Lyase</keyword>
<dbReference type="InterPro" id="IPR029045">
    <property type="entry name" value="ClpP/crotonase-like_dom_sf"/>
</dbReference>
<accession>A0ABW2TR18</accession>
<dbReference type="CDD" id="cd06558">
    <property type="entry name" value="crotonase-like"/>
    <property type="match status" value="1"/>
</dbReference>
<protein>
    <submittedName>
        <fullName evidence="13">3-hydroxyacyl-CoA dehydrogenase NAD-binding domain-containing protein</fullName>
    </submittedName>
</protein>
<evidence type="ECO:0000256" key="6">
    <source>
        <dbReference type="ARBA" id="ARBA00023027"/>
    </source>
</evidence>
<dbReference type="InterPro" id="IPR050136">
    <property type="entry name" value="FA_oxidation_alpha_subunit"/>
</dbReference>
<dbReference type="Proteomes" id="UP001596512">
    <property type="component" value="Unassembled WGS sequence"/>
</dbReference>
<dbReference type="PANTHER" id="PTHR43612">
    <property type="entry name" value="TRIFUNCTIONAL ENZYME SUBUNIT ALPHA"/>
    <property type="match status" value="1"/>
</dbReference>
<dbReference type="InterPro" id="IPR008927">
    <property type="entry name" value="6-PGluconate_DH-like_C_sf"/>
</dbReference>
<dbReference type="InterPro" id="IPR036291">
    <property type="entry name" value="NAD(P)-bd_dom_sf"/>
</dbReference>